<dbReference type="STRING" id="578462.A0A0L0SZQ1"/>
<keyword evidence="3" id="KW-1185">Reference proteome</keyword>
<feature type="compositionally biased region" description="Pro residues" evidence="1">
    <location>
        <begin position="1"/>
        <end position="14"/>
    </location>
</feature>
<gene>
    <name evidence="2" type="ORF">AMAG_12617</name>
</gene>
<feature type="region of interest" description="Disordered" evidence="1">
    <location>
        <begin position="274"/>
        <end position="366"/>
    </location>
</feature>
<dbReference type="VEuPathDB" id="FungiDB:AMAG_12617"/>
<sequence length="653" mass="67090">MIPAMPPSAPPPSAPSDASLSPLSLPSTPPSRPPARTNATTRRAPSASHLDMDAPPPSAADLAADLLALEATIQADVLLLATAPVAAGALPPIAAPTADASSPSGVPRAAFIESVLALHAIVTRKLYRAAGVSLEPYFRRHFRLSRAQVYRLLDCALLYLDFADRDASNAIDPDRLTPYPLKQRVCKTIRALAPDAGWRQQLWARTLEQHAIAQGGARPATVPPTLTDPVLAALVAPAISHVDDLTSKHIKEVWDTMLTDDAVRADVEAAVAARAVASEPESPSAADGTPVANNNDDAGSSTRSSGSRSALANRGATAPTINASPAGSSLAQRRRGRRSAGTTGSTHSAPPSVSSPPDLPPWRVSPHALQAAGDDDLLSTVIAVLQELAERGHLLQPYTRDGWEEMVVKWRFMRAPPAIARRASMAAAPWPSPTDPPVSATFFAPVPHAHAAPSSHDMDVDAIPSHHDLAAGLAAFAPPPPSTAATACHAPMPWFTPGTTAVAAHALAAAATVSPTAATGSPAPQYAATAGSTTATSVPASSSAASTATSLSPWAVAETQFAAVADRPIARRARALASPLAYTAPPHVHARSAMMTGSAPPPAMAGSVPATAWHDHHAAAVALMMAASGGRQGQQSVMDASSVSSMASHHSAM</sequence>
<feature type="compositionally biased region" description="Low complexity" evidence="1">
    <location>
        <begin position="15"/>
        <end position="26"/>
    </location>
</feature>
<name>A0A0L0SZQ1_ALLM3</name>
<accession>A0A0L0SZQ1</accession>
<reference evidence="2 3" key="1">
    <citation type="submission" date="2009-11" db="EMBL/GenBank/DDBJ databases">
        <title>Annotation of Allomyces macrogynus ATCC 38327.</title>
        <authorList>
            <consortium name="The Broad Institute Genome Sequencing Platform"/>
            <person name="Russ C."/>
            <person name="Cuomo C."/>
            <person name="Burger G."/>
            <person name="Gray M.W."/>
            <person name="Holland P.W.H."/>
            <person name="King N."/>
            <person name="Lang F.B.F."/>
            <person name="Roger A.J."/>
            <person name="Ruiz-Trillo I."/>
            <person name="Young S.K."/>
            <person name="Zeng Q."/>
            <person name="Gargeya S."/>
            <person name="Fitzgerald M."/>
            <person name="Haas B."/>
            <person name="Abouelleil A."/>
            <person name="Alvarado L."/>
            <person name="Arachchi H.M."/>
            <person name="Berlin A."/>
            <person name="Chapman S.B."/>
            <person name="Gearin G."/>
            <person name="Goldberg J."/>
            <person name="Griggs A."/>
            <person name="Gujja S."/>
            <person name="Hansen M."/>
            <person name="Heiman D."/>
            <person name="Howarth C."/>
            <person name="Larimer J."/>
            <person name="Lui A."/>
            <person name="MacDonald P.J.P."/>
            <person name="McCowen C."/>
            <person name="Montmayeur A."/>
            <person name="Murphy C."/>
            <person name="Neiman D."/>
            <person name="Pearson M."/>
            <person name="Priest M."/>
            <person name="Roberts A."/>
            <person name="Saif S."/>
            <person name="Shea T."/>
            <person name="Sisk P."/>
            <person name="Stolte C."/>
            <person name="Sykes S."/>
            <person name="Wortman J."/>
            <person name="Nusbaum C."/>
            <person name="Birren B."/>
        </authorList>
    </citation>
    <scope>NUCLEOTIDE SEQUENCE [LARGE SCALE GENOMIC DNA]</scope>
    <source>
        <strain evidence="2 3">ATCC 38327</strain>
    </source>
</reference>
<feature type="compositionally biased region" description="Low complexity" evidence="1">
    <location>
        <begin position="274"/>
        <end position="287"/>
    </location>
</feature>
<dbReference type="Proteomes" id="UP000054350">
    <property type="component" value="Unassembled WGS sequence"/>
</dbReference>
<feature type="compositionally biased region" description="Low complexity" evidence="1">
    <location>
        <begin position="636"/>
        <end position="653"/>
    </location>
</feature>
<protein>
    <submittedName>
        <fullName evidence="2">Uncharacterized protein</fullName>
    </submittedName>
</protein>
<dbReference type="OrthoDB" id="5595153at2759"/>
<dbReference type="AlphaFoldDB" id="A0A0L0SZQ1"/>
<dbReference type="EMBL" id="GG745354">
    <property type="protein sequence ID" value="KNE67900.1"/>
    <property type="molecule type" value="Genomic_DNA"/>
</dbReference>
<feature type="compositionally biased region" description="Low complexity" evidence="1">
    <location>
        <begin position="34"/>
        <end position="48"/>
    </location>
</feature>
<organism evidence="2 3">
    <name type="scientific">Allomyces macrogynus (strain ATCC 38327)</name>
    <name type="common">Allomyces javanicus var. macrogynus</name>
    <dbReference type="NCBI Taxonomy" id="578462"/>
    <lineage>
        <taxon>Eukaryota</taxon>
        <taxon>Fungi</taxon>
        <taxon>Fungi incertae sedis</taxon>
        <taxon>Blastocladiomycota</taxon>
        <taxon>Blastocladiomycetes</taxon>
        <taxon>Blastocladiales</taxon>
        <taxon>Blastocladiaceae</taxon>
        <taxon>Allomyces</taxon>
    </lineage>
</organism>
<dbReference type="OMA" id="CKTIRAL"/>
<feature type="compositionally biased region" description="Low complexity" evidence="1">
    <location>
        <begin position="339"/>
        <end position="352"/>
    </location>
</feature>
<feature type="region of interest" description="Disordered" evidence="1">
    <location>
        <begin position="1"/>
        <end position="55"/>
    </location>
</feature>
<evidence type="ECO:0000313" key="2">
    <source>
        <dbReference type="EMBL" id="KNE67900.1"/>
    </source>
</evidence>
<reference evidence="3" key="2">
    <citation type="submission" date="2009-11" db="EMBL/GenBank/DDBJ databases">
        <title>The Genome Sequence of Allomyces macrogynus strain ATCC 38327.</title>
        <authorList>
            <consortium name="The Broad Institute Genome Sequencing Platform"/>
            <person name="Russ C."/>
            <person name="Cuomo C."/>
            <person name="Shea T."/>
            <person name="Young S.K."/>
            <person name="Zeng Q."/>
            <person name="Koehrsen M."/>
            <person name="Haas B."/>
            <person name="Borodovsky M."/>
            <person name="Guigo R."/>
            <person name="Alvarado L."/>
            <person name="Berlin A."/>
            <person name="Borenstein D."/>
            <person name="Chen Z."/>
            <person name="Engels R."/>
            <person name="Freedman E."/>
            <person name="Gellesch M."/>
            <person name="Goldberg J."/>
            <person name="Griggs A."/>
            <person name="Gujja S."/>
            <person name="Heiman D."/>
            <person name="Hepburn T."/>
            <person name="Howarth C."/>
            <person name="Jen D."/>
            <person name="Larson L."/>
            <person name="Lewis B."/>
            <person name="Mehta T."/>
            <person name="Park D."/>
            <person name="Pearson M."/>
            <person name="Roberts A."/>
            <person name="Saif S."/>
            <person name="Shenoy N."/>
            <person name="Sisk P."/>
            <person name="Stolte C."/>
            <person name="Sykes S."/>
            <person name="Walk T."/>
            <person name="White J."/>
            <person name="Yandava C."/>
            <person name="Burger G."/>
            <person name="Gray M.W."/>
            <person name="Holland P.W.H."/>
            <person name="King N."/>
            <person name="Lang F.B.F."/>
            <person name="Roger A.J."/>
            <person name="Ruiz-Trillo I."/>
            <person name="Lander E."/>
            <person name="Nusbaum C."/>
        </authorList>
    </citation>
    <scope>NUCLEOTIDE SEQUENCE [LARGE SCALE GENOMIC DNA]</scope>
    <source>
        <strain evidence="3">ATCC 38327</strain>
    </source>
</reference>
<proteinExistence type="predicted"/>
<evidence type="ECO:0000256" key="1">
    <source>
        <dbReference type="SAM" id="MobiDB-lite"/>
    </source>
</evidence>
<evidence type="ECO:0000313" key="3">
    <source>
        <dbReference type="Proteomes" id="UP000054350"/>
    </source>
</evidence>
<feature type="compositionally biased region" description="Low complexity" evidence="1">
    <location>
        <begin position="299"/>
        <end position="309"/>
    </location>
</feature>
<feature type="region of interest" description="Disordered" evidence="1">
    <location>
        <begin position="633"/>
        <end position="653"/>
    </location>
</feature>